<sequence length="86" mass="8818">MSERGPCPGMHSFTAGESGATFAVVPEQGALGGWDRPAGCHGAGLCKGRAETLLVVPRPCPNLSFSAWVGITSTATLPMPQDVHLA</sequence>
<organism evidence="1 2">
    <name type="scientific">Streptomyces longispororuber</name>
    <dbReference type="NCBI Taxonomy" id="68230"/>
    <lineage>
        <taxon>Bacteria</taxon>
        <taxon>Bacillati</taxon>
        <taxon>Actinomycetota</taxon>
        <taxon>Actinomycetes</taxon>
        <taxon>Kitasatosporales</taxon>
        <taxon>Streptomycetaceae</taxon>
        <taxon>Streptomyces</taxon>
    </lineage>
</organism>
<proteinExistence type="predicted"/>
<comment type="caution">
    <text evidence="1">The sequence shown here is derived from an EMBL/GenBank/DDBJ whole genome shotgun (WGS) entry which is preliminary data.</text>
</comment>
<name>A0A919DFV1_9ACTN</name>
<reference evidence="1" key="1">
    <citation type="journal article" date="2014" name="Int. J. Syst. Evol. Microbiol.">
        <title>Complete genome sequence of Corynebacterium casei LMG S-19264T (=DSM 44701T), isolated from a smear-ripened cheese.</title>
        <authorList>
            <consortium name="US DOE Joint Genome Institute (JGI-PGF)"/>
            <person name="Walter F."/>
            <person name="Albersmeier A."/>
            <person name="Kalinowski J."/>
            <person name="Ruckert C."/>
        </authorList>
    </citation>
    <scope>NUCLEOTIDE SEQUENCE</scope>
    <source>
        <strain evidence="1">JCM 4784</strain>
    </source>
</reference>
<dbReference type="EMBL" id="BNBT01000010">
    <property type="protein sequence ID" value="GHE44067.1"/>
    <property type="molecule type" value="Genomic_DNA"/>
</dbReference>
<dbReference type="Proteomes" id="UP000608024">
    <property type="component" value="Unassembled WGS sequence"/>
</dbReference>
<dbReference type="AlphaFoldDB" id="A0A919DFV1"/>
<reference evidence="1" key="2">
    <citation type="submission" date="2020-09" db="EMBL/GenBank/DDBJ databases">
        <authorList>
            <person name="Sun Q."/>
            <person name="Ohkuma M."/>
        </authorList>
    </citation>
    <scope>NUCLEOTIDE SEQUENCE</scope>
    <source>
        <strain evidence="1">JCM 4784</strain>
    </source>
</reference>
<evidence type="ECO:0000313" key="2">
    <source>
        <dbReference type="Proteomes" id="UP000608024"/>
    </source>
</evidence>
<evidence type="ECO:0000313" key="1">
    <source>
        <dbReference type="EMBL" id="GHE44067.1"/>
    </source>
</evidence>
<accession>A0A919DFV1</accession>
<keyword evidence="2" id="KW-1185">Reference proteome</keyword>
<gene>
    <name evidence="1" type="ORF">GCM10018785_12070</name>
</gene>
<protein>
    <submittedName>
        <fullName evidence="1">Uncharacterized protein</fullName>
    </submittedName>
</protein>